<evidence type="ECO:0000256" key="3">
    <source>
        <dbReference type="ARBA" id="ARBA00005712"/>
    </source>
</evidence>
<dbReference type="Pfam" id="PF02823">
    <property type="entry name" value="ATP-synt_DE_N"/>
    <property type="match status" value="1"/>
</dbReference>
<dbReference type="GO" id="GO:0012505">
    <property type="term" value="C:endomembrane system"/>
    <property type="evidence" value="ECO:0007669"/>
    <property type="project" value="UniProtKB-SubCell"/>
</dbReference>
<evidence type="ECO:0000256" key="11">
    <source>
        <dbReference type="RuleBase" id="RU003656"/>
    </source>
</evidence>
<evidence type="ECO:0000256" key="4">
    <source>
        <dbReference type="ARBA" id="ARBA00022448"/>
    </source>
</evidence>
<comment type="subcellular location">
    <subcellularLocation>
        <location evidence="10">Cell membrane</location>
        <topology evidence="10">Peripheral membrane protein</topology>
    </subcellularLocation>
    <subcellularLocation>
        <location evidence="2">Endomembrane system</location>
        <topology evidence="2">Peripheral membrane protein</topology>
    </subcellularLocation>
</comment>
<evidence type="ECO:0000256" key="10">
    <source>
        <dbReference type="HAMAP-Rule" id="MF_00530"/>
    </source>
</evidence>
<dbReference type="Proteomes" id="UP000538147">
    <property type="component" value="Unassembled WGS sequence"/>
</dbReference>
<evidence type="ECO:0000256" key="8">
    <source>
        <dbReference type="ARBA" id="ARBA00023196"/>
    </source>
</evidence>
<comment type="similarity">
    <text evidence="3 10 11">Belongs to the ATPase epsilon chain family.</text>
</comment>
<evidence type="ECO:0000313" key="14">
    <source>
        <dbReference type="Proteomes" id="UP000538147"/>
    </source>
</evidence>
<dbReference type="Gene3D" id="2.60.15.10">
    <property type="entry name" value="F0F1 ATP synthase delta/epsilon subunit, N-terminal"/>
    <property type="match status" value="1"/>
</dbReference>
<sequence>MATFKFELVSPERMLASANVAMVVVPGAEGDFGVLPGHAPLMSTIRPGIIEVYATEGSSPSARYEIEGGFAEVTPEGLTILAEAVTAI</sequence>
<keyword evidence="9 10" id="KW-0066">ATP synthesis</keyword>
<feature type="domain" description="ATP synthase F1 complex delta/epsilon subunit N-terminal" evidence="12">
    <location>
        <begin position="4"/>
        <end position="84"/>
    </location>
</feature>
<name>A0A841L3U9_9SPHN</name>
<evidence type="ECO:0000256" key="7">
    <source>
        <dbReference type="ARBA" id="ARBA00023136"/>
    </source>
</evidence>
<evidence type="ECO:0000313" key="13">
    <source>
        <dbReference type="EMBL" id="MBB6227314.1"/>
    </source>
</evidence>
<evidence type="ECO:0000259" key="12">
    <source>
        <dbReference type="Pfam" id="PF02823"/>
    </source>
</evidence>
<dbReference type="SUPFAM" id="SSF51344">
    <property type="entry name" value="Epsilon subunit of F1F0-ATP synthase N-terminal domain"/>
    <property type="match status" value="1"/>
</dbReference>
<dbReference type="NCBIfam" id="NF009983">
    <property type="entry name" value="PRK13449.1"/>
    <property type="match status" value="1"/>
</dbReference>
<organism evidence="13 14">
    <name type="scientific">Polymorphobacter multimanifer</name>
    <dbReference type="NCBI Taxonomy" id="1070431"/>
    <lineage>
        <taxon>Bacteria</taxon>
        <taxon>Pseudomonadati</taxon>
        <taxon>Pseudomonadota</taxon>
        <taxon>Alphaproteobacteria</taxon>
        <taxon>Sphingomonadales</taxon>
        <taxon>Sphingosinicellaceae</taxon>
        <taxon>Polymorphobacter</taxon>
    </lineage>
</organism>
<keyword evidence="7 10" id="KW-0472">Membrane</keyword>
<dbReference type="PANTHER" id="PTHR13822:SF10">
    <property type="entry name" value="ATP SYNTHASE EPSILON CHAIN, CHLOROPLASTIC"/>
    <property type="match status" value="1"/>
</dbReference>
<reference evidence="13 14" key="1">
    <citation type="submission" date="2020-08" db="EMBL/GenBank/DDBJ databases">
        <title>Genomic Encyclopedia of Type Strains, Phase IV (KMG-IV): sequencing the most valuable type-strain genomes for metagenomic binning, comparative biology and taxonomic classification.</title>
        <authorList>
            <person name="Goeker M."/>
        </authorList>
    </citation>
    <scope>NUCLEOTIDE SEQUENCE [LARGE SCALE GENOMIC DNA]</scope>
    <source>
        <strain evidence="13 14">DSM 102189</strain>
    </source>
</reference>
<keyword evidence="8 10" id="KW-0139">CF(1)</keyword>
<dbReference type="HAMAP" id="MF_00530">
    <property type="entry name" value="ATP_synth_epsil_bac"/>
    <property type="match status" value="1"/>
</dbReference>
<keyword evidence="4 10" id="KW-0813">Transport</keyword>
<comment type="function">
    <text evidence="1 10">Produces ATP from ADP in the presence of a proton gradient across the membrane.</text>
</comment>
<dbReference type="InterPro" id="IPR036771">
    <property type="entry name" value="ATPsynth_dsu/esu_N"/>
</dbReference>
<dbReference type="GO" id="GO:0045259">
    <property type="term" value="C:proton-transporting ATP synthase complex"/>
    <property type="evidence" value="ECO:0007669"/>
    <property type="project" value="UniProtKB-KW"/>
</dbReference>
<evidence type="ECO:0000256" key="5">
    <source>
        <dbReference type="ARBA" id="ARBA00022781"/>
    </source>
</evidence>
<dbReference type="RefSeq" id="WP_184197657.1">
    <property type="nucleotide sequence ID" value="NZ_BMOX01000050.1"/>
</dbReference>
<dbReference type="AlphaFoldDB" id="A0A841L3U9"/>
<keyword evidence="10" id="KW-1003">Cell membrane</keyword>
<keyword evidence="6 10" id="KW-0406">Ion transport</keyword>
<proteinExistence type="inferred from homology"/>
<dbReference type="CDD" id="cd12152">
    <property type="entry name" value="F1-ATPase_delta"/>
    <property type="match status" value="1"/>
</dbReference>
<gene>
    <name evidence="10" type="primary">atpC</name>
    <name evidence="13" type="ORF">FHS79_001480</name>
</gene>
<evidence type="ECO:0000256" key="2">
    <source>
        <dbReference type="ARBA" id="ARBA00004184"/>
    </source>
</evidence>
<evidence type="ECO:0000256" key="9">
    <source>
        <dbReference type="ARBA" id="ARBA00023310"/>
    </source>
</evidence>
<dbReference type="GO" id="GO:0046933">
    <property type="term" value="F:proton-transporting ATP synthase activity, rotational mechanism"/>
    <property type="evidence" value="ECO:0007669"/>
    <property type="project" value="UniProtKB-UniRule"/>
</dbReference>
<evidence type="ECO:0000256" key="1">
    <source>
        <dbReference type="ARBA" id="ARBA00003543"/>
    </source>
</evidence>
<dbReference type="InterPro" id="IPR001469">
    <property type="entry name" value="ATP_synth_F1_dsu/esu"/>
</dbReference>
<accession>A0A841L3U9</accession>
<keyword evidence="14" id="KW-1185">Reference proteome</keyword>
<dbReference type="EMBL" id="JACIIV010000009">
    <property type="protein sequence ID" value="MBB6227314.1"/>
    <property type="molecule type" value="Genomic_DNA"/>
</dbReference>
<evidence type="ECO:0000256" key="6">
    <source>
        <dbReference type="ARBA" id="ARBA00023065"/>
    </source>
</evidence>
<protein>
    <recommendedName>
        <fullName evidence="10">ATP synthase epsilon chain</fullName>
    </recommendedName>
    <alternativeName>
        <fullName evidence="10">ATP synthase F1 sector epsilon subunit</fullName>
    </alternativeName>
    <alternativeName>
        <fullName evidence="10">F-ATPase epsilon subunit</fullName>
    </alternativeName>
</protein>
<comment type="caution">
    <text evidence="13">The sequence shown here is derived from an EMBL/GenBank/DDBJ whole genome shotgun (WGS) entry which is preliminary data.</text>
</comment>
<dbReference type="GO" id="GO:0005524">
    <property type="term" value="F:ATP binding"/>
    <property type="evidence" value="ECO:0007669"/>
    <property type="project" value="UniProtKB-UniRule"/>
</dbReference>
<comment type="subunit">
    <text evidence="10 11">F-type ATPases have 2 components, CF(1) - the catalytic core - and CF(0) - the membrane proton channel. CF(1) has five subunits: alpha(3), beta(3), gamma(1), delta(1), epsilon(1). CF(0) has three main subunits: a, b and c.</text>
</comment>
<dbReference type="NCBIfam" id="TIGR01216">
    <property type="entry name" value="ATP_synt_epsi"/>
    <property type="match status" value="1"/>
</dbReference>
<keyword evidence="5 10" id="KW-0375">Hydrogen ion transport</keyword>
<dbReference type="PANTHER" id="PTHR13822">
    <property type="entry name" value="ATP SYNTHASE DELTA/EPSILON CHAIN"/>
    <property type="match status" value="1"/>
</dbReference>
<dbReference type="GO" id="GO:0005886">
    <property type="term" value="C:plasma membrane"/>
    <property type="evidence" value="ECO:0007669"/>
    <property type="project" value="UniProtKB-SubCell"/>
</dbReference>
<dbReference type="InterPro" id="IPR020546">
    <property type="entry name" value="ATP_synth_F1_dsu/esu_N"/>
</dbReference>